<protein>
    <submittedName>
        <fullName evidence="1">Uncharacterized protein</fullName>
    </submittedName>
</protein>
<name>A0A9W9NPC5_9EURO</name>
<accession>A0A9W9NPC5</accession>
<dbReference type="RefSeq" id="XP_058327873.1">
    <property type="nucleotide sequence ID" value="XM_058477528.1"/>
</dbReference>
<reference evidence="1" key="2">
    <citation type="journal article" date="2023" name="IMA Fungus">
        <title>Comparative genomic study of the Penicillium genus elucidates a diverse pangenome and 15 lateral gene transfer events.</title>
        <authorList>
            <person name="Petersen C."/>
            <person name="Sorensen T."/>
            <person name="Nielsen M.R."/>
            <person name="Sondergaard T.E."/>
            <person name="Sorensen J.L."/>
            <person name="Fitzpatrick D.A."/>
            <person name="Frisvad J.C."/>
            <person name="Nielsen K.L."/>
        </authorList>
    </citation>
    <scope>NUCLEOTIDE SEQUENCE</scope>
    <source>
        <strain evidence="1">IBT 19713</strain>
    </source>
</reference>
<proteinExistence type="predicted"/>
<reference evidence="1" key="1">
    <citation type="submission" date="2022-11" db="EMBL/GenBank/DDBJ databases">
        <authorList>
            <person name="Petersen C."/>
        </authorList>
    </citation>
    <scope>NUCLEOTIDE SEQUENCE</scope>
    <source>
        <strain evidence="1">IBT 19713</strain>
    </source>
</reference>
<comment type="caution">
    <text evidence="1">The sequence shown here is derived from an EMBL/GenBank/DDBJ whole genome shotgun (WGS) entry which is preliminary data.</text>
</comment>
<organism evidence="1 2">
    <name type="scientific">Penicillium chermesinum</name>
    <dbReference type="NCBI Taxonomy" id="63820"/>
    <lineage>
        <taxon>Eukaryota</taxon>
        <taxon>Fungi</taxon>
        <taxon>Dikarya</taxon>
        <taxon>Ascomycota</taxon>
        <taxon>Pezizomycotina</taxon>
        <taxon>Eurotiomycetes</taxon>
        <taxon>Eurotiomycetidae</taxon>
        <taxon>Eurotiales</taxon>
        <taxon>Aspergillaceae</taxon>
        <taxon>Penicillium</taxon>
    </lineage>
</organism>
<dbReference type="EMBL" id="JAPQKS010000006">
    <property type="protein sequence ID" value="KAJ5223690.1"/>
    <property type="molecule type" value="Genomic_DNA"/>
</dbReference>
<evidence type="ECO:0000313" key="1">
    <source>
        <dbReference type="EMBL" id="KAJ5223690.1"/>
    </source>
</evidence>
<dbReference type="GeneID" id="83204831"/>
<sequence length="88" mass="10090">MSPQCMFVLVKDGPARGLPAATGRIPLFSIHRRPPTSGQYDRMLNPIIPPKRARQQIARSYNMVSPPELRSWLIKIRYLSAILYCPFH</sequence>
<evidence type="ECO:0000313" key="2">
    <source>
        <dbReference type="Proteomes" id="UP001150941"/>
    </source>
</evidence>
<dbReference type="Proteomes" id="UP001150941">
    <property type="component" value="Unassembled WGS sequence"/>
</dbReference>
<dbReference type="AlphaFoldDB" id="A0A9W9NPC5"/>
<gene>
    <name evidence="1" type="ORF">N7468_008232</name>
</gene>
<keyword evidence="2" id="KW-1185">Reference proteome</keyword>